<dbReference type="SUPFAM" id="SSF52075">
    <property type="entry name" value="Outer arm dynein light chain 1"/>
    <property type="match status" value="1"/>
</dbReference>
<evidence type="ECO:0000256" key="2">
    <source>
        <dbReference type="ARBA" id="ARBA00022737"/>
    </source>
</evidence>
<evidence type="ECO:0000313" key="6">
    <source>
        <dbReference type="Ensembl" id="ENSSSCP00030007847.1"/>
    </source>
</evidence>
<dbReference type="Pfam" id="PF12799">
    <property type="entry name" value="LRR_4"/>
    <property type="match status" value="1"/>
</dbReference>
<feature type="region of interest" description="Disordered" evidence="3">
    <location>
        <begin position="1418"/>
        <end position="1445"/>
    </location>
</feature>
<dbReference type="PANTHER" id="PTHR46652:SF3">
    <property type="entry name" value="LEUCINE-RICH REPEAT-CONTAINING PROTEIN 9"/>
    <property type="match status" value="1"/>
</dbReference>
<dbReference type="InterPro" id="IPR050836">
    <property type="entry name" value="SDS22/Internalin_LRR"/>
</dbReference>
<gene>
    <name evidence="5" type="primary">LRRC9</name>
</gene>
<feature type="domain" description="U2A'/phosphoprotein 32 family A C-terminal" evidence="4">
    <location>
        <begin position="210"/>
        <end position="228"/>
    </location>
</feature>
<dbReference type="SMART" id="SM00446">
    <property type="entry name" value="LRRcap"/>
    <property type="match status" value="3"/>
</dbReference>
<dbReference type="InterPro" id="IPR032675">
    <property type="entry name" value="LRR_dom_sf"/>
</dbReference>
<feature type="compositionally biased region" description="Polar residues" evidence="3">
    <location>
        <begin position="1418"/>
        <end position="1428"/>
    </location>
</feature>
<dbReference type="Ensembl" id="ENSSSCT00030017601.1">
    <property type="protein sequence ID" value="ENSSSCP00030007847.1"/>
    <property type="gene ID" value="ENSSSCG00030012761.1"/>
</dbReference>
<dbReference type="Proteomes" id="UP000694726">
    <property type="component" value="Unplaced"/>
</dbReference>
<dbReference type="InterPro" id="IPR001611">
    <property type="entry name" value="Leu-rich_rpt"/>
</dbReference>
<protein>
    <submittedName>
        <fullName evidence="6">Leucine-rich repeat-containing protein 9</fullName>
    </submittedName>
</protein>
<evidence type="ECO:0000256" key="1">
    <source>
        <dbReference type="ARBA" id="ARBA00022614"/>
    </source>
</evidence>
<dbReference type="SMART" id="SM00364">
    <property type="entry name" value="LRR_BAC"/>
    <property type="match status" value="5"/>
</dbReference>
<dbReference type="SMART" id="SM00365">
    <property type="entry name" value="LRR_SD22"/>
    <property type="match status" value="14"/>
</dbReference>
<organism evidence="5 7">
    <name type="scientific">Sus scrofa</name>
    <name type="common">Pig</name>
    <dbReference type="NCBI Taxonomy" id="9823"/>
    <lineage>
        <taxon>Eukaryota</taxon>
        <taxon>Metazoa</taxon>
        <taxon>Chordata</taxon>
        <taxon>Craniata</taxon>
        <taxon>Vertebrata</taxon>
        <taxon>Euteleostomi</taxon>
        <taxon>Mammalia</taxon>
        <taxon>Eutheria</taxon>
        <taxon>Laurasiatheria</taxon>
        <taxon>Artiodactyla</taxon>
        <taxon>Suina</taxon>
        <taxon>Suidae</taxon>
        <taxon>Sus</taxon>
    </lineage>
</organism>
<feature type="domain" description="U2A'/phosphoprotein 32 family A C-terminal" evidence="4">
    <location>
        <begin position="1038"/>
        <end position="1056"/>
    </location>
</feature>
<evidence type="ECO:0000313" key="5">
    <source>
        <dbReference type="Ensembl" id="ENSSSCP00015015067.1"/>
    </source>
</evidence>
<reference evidence="5" key="1">
    <citation type="submission" date="2025-05" db="UniProtKB">
        <authorList>
            <consortium name="Ensembl"/>
        </authorList>
    </citation>
    <scope>IDENTIFICATION</scope>
</reference>
<dbReference type="InterPro" id="IPR003603">
    <property type="entry name" value="U2A'_phosphoprotein32A_C"/>
</dbReference>
<evidence type="ECO:0000259" key="4">
    <source>
        <dbReference type="SMART" id="SM00446"/>
    </source>
</evidence>
<feature type="domain" description="U2A'/phosphoprotein 32 family A C-terminal" evidence="4">
    <location>
        <begin position="800"/>
        <end position="818"/>
    </location>
</feature>
<dbReference type="InterPro" id="IPR003591">
    <property type="entry name" value="Leu-rich_rpt_typical-subtyp"/>
</dbReference>
<dbReference type="Pfam" id="PF14580">
    <property type="entry name" value="LRR_9"/>
    <property type="match status" value="2"/>
</dbReference>
<feature type="compositionally biased region" description="Basic and acidic residues" evidence="3">
    <location>
        <begin position="308"/>
        <end position="326"/>
    </location>
</feature>
<name>A0A8D0N7L7_PIG</name>
<sequence>MIECENLNQEEIIKELCLCNGLSYEMIGQKGSDTSKLEMFFSGYPRIVGLSLFPNLTSLTIVAQDIKEISGLETCLQLKELWIAECCIEKIGGLQECRNLEKLYLYYNKISKIENLEKLFRLEVLWLNHNAIKNIEGLQTLKNLSDLNLAGNLISSIGRCLDPNEKLERLNLSGNQICSFKDLTNLTRLRHLKDLCLNDPQYKTNPVCLLCNYSTHVLYHLPYLQRLDTFDVSAKQIKELADTTAMKKIMYYNMRIKTVQRHLNEDLEKLNDRKCKLQKLPEERIKLFSFVKKNLERELAELKGSGKVHNDRSNNNKVTELEKSKNGETVTEEPSLQQMIVTKLNALNERVTFWNKKIDEIEAIYRIEVKQKKKSHSLLIPFLLIELETVGNIHFEEGTRSDDWFNSCYELILSRFCTWDFRTYGITGVKVKRVIKVNNRILRLKFEEKFQKFLDNEDMQDSESYRKMLECLFYVFDPEVTVKKKHLLQILEKGFKDSETSKLPLRKEAVILANSLSMCECPRIEFLQQKYKDEKINSFEHELFRHGILLITKVFLGQSVQARDQDSISQANYPMLNSVFIPRKYLLNSIMGQRNCDCSVRQCKWFVFDHDLVLPEYIVEFEYITVVKAHSLFSFNVILEESKKSSERSVLSQDLKFDDEVIKMDPRIKPRPKLISLDDKTILSLAKTSIYSHIVSLNLHGNSLSKLRDLSKLTGLRKLNISFNEFTCLDDIYHLYNLEYLDASHNHVITLEGFRGLMKLKHLDLSWNQLKKSGDEINVLCKHTTSLLTLDIRHNPWQKPATLRMSVIGRLKTLTHLDGVLVSEEEATAATKFIAGTKITQFSLLRHSSTKEERPRILSIWPSAKILTQISKSGPHSHLNGNWYLKITALNLDGQHLFEITNLEKLENLKWASFSNNNLTKMEGLESCVNLEELTLDGNCISKIEGISKLTKLTHLSINNNLLTGLEKHTFDNMLHLHSLSLENNRITSLSGLQKAFTLIELYISNNYIALNQEIYNLKGLCNLVILDMYGNIIVWNQENYRLFVIFHLPELKALDGISIEPSETECAKDLFGGRLTSDMIAERQGHSNFTQMQELNWTSSSIRTVDLVPVDQFRNVCNVNLQNNNLTSFSGLIYLPNVKVLCLNYNHIESIMPRLKPQTHLTNRQLLYQKVPSSGYGQQGTAKINRDIMSSENLPPIMHSLEVLHLGYNGICNLIQLQLNRLRNLKFLFLQGNEISQVEGLDNLEVLQELVVDHNRIRAFNDSAFAKPSSLLALHLEENRLRELSKLQPLVKLEKLFLGYNKIQDMTELEKLDGISSLRELTVYGNPFIPVTNSPVDGGSFGQVKAPPIKITNVIPPGGFSHYLGSDFTLTPEVEDKQNKNAGILMSNPRSIHAEIAFRQLRGINLSPSLLSHQNMASPSAQMYQGNQDEERIPGSHFPRSNRM</sequence>
<dbReference type="PROSITE" id="PS51450">
    <property type="entry name" value="LRR"/>
    <property type="match status" value="13"/>
</dbReference>
<accession>A0A8D0N7L7</accession>
<keyword evidence="2" id="KW-0677">Repeat</keyword>
<proteinExistence type="predicted"/>
<dbReference type="Proteomes" id="UP000694570">
    <property type="component" value="Unplaced"/>
</dbReference>
<dbReference type="Ensembl" id="ENSSSCT00015037985.1">
    <property type="protein sequence ID" value="ENSSSCP00015015067.1"/>
    <property type="gene ID" value="ENSSSCG00015028646.1"/>
</dbReference>
<dbReference type="SUPFAM" id="SSF52058">
    <property type="entry name" value="L domain-like"/>
    <property type="match status" value="2"/>
</dbReference>
<dbReference type="Pfam" id="PF13855">
    <property type="entry name" value="LRR_8"/>
    <property type="match status" value="1"/>
</dbReference>
<feature type="region of interest" description="Disordered" evidence="3">
    <location>
        <begin position="306"/>
        <end position="329"/>
    </location>
</feature>
<dbReference type="Gene3D" id="3.80.10.10">
    <property type="entry name" value="Ribonuclease Inhibitor"/>
    <property type="match status" value="7"/>
</dbReference>
<dbReference type="SMART" id="SM00369">
    <property type="entry name" value="LRR_TYP"/>
    <property type="match status" value="11"/>
</dbReference>
<dbReference type="InterPro" id="IPR025875">
    <property type="entry name" value="Leu-rich_rpt_4"/>
</dbReference>
<evidence type="ECO:0000256" key="3">
    <source>
        <dbReference type="SAM" id="MobiDB-lite"/>
    </source>
</evidence>
<keyword evidence="1" id="KW-0433">Leucine-rich repeat</keyword>
<dbReference type="PANTHER" id="PTHR46652">
    <property type="entry name" value="LEUCINE-RICH REPEAT AND IQ DOMAIN-CONTAINING PROTEIN 1-RELATED"/>
    <property type="match status" value="1"/>
</dbReference>
<evidence type="ECO:0000313" key="7">
    <source>
        <dbReference type="Proteomes" id="UP000694726"/>
    </source>
</evidence>